<feature type="compositionally biased region" description="Basic and acidic residues" evidence="3">
    <location>
        <begin position="7"/>
        <end position="16"/>
    </location>
</feature>
<dbReference type="SUPFAM" id="SSF52540">
    <property type="entry name" value="P-loop containing nucleoside triphosphate hydrolases"/>
    <property type="match status" value="1"/>
</dbReference>
<dbReference type="RefSeq" id="WP_007623112.1">
    <property type="nucleotide sequence ID" value="NZ_BANX01000027.1"/>
</dbReference>
<comment type="function">
    <text evidence="2">May play a role in septum formation.</text>
</comment>
<feature type="region of interest" description="Disordered" evidence="3">
    <location>
        <begin position="1"/>
        <end position="57"/>
    </location>
</feature>
<accession>M0QM43</accession>
<dbReference type="STRING" id="1223545.GS4_27_00180"/>
<evidence type="ECO:0000259" key="4">
    <source>
        <dbReference type="Pfam" id="PF13614"/>
    </source>
</evidence>
<feature type="domain" description="AAA" evidence="4">
    <location>
        <begin position="61"/>
        <end position="236"/>
    </location>
</feature>
<evidence type="ECO:0000313" key="5">
    <source>
        <dbReference type="EMBL" id="GAC69740.1"/>
    </source>
</evidence>
<evidence type="ECO:0000256" key="1">
    <source>
        <dbReference type="ARBA" id="ARBA00006976"/>
    </source>
</evidence>
<comment type="caution">
    <text evidence="5">The sequence shown here is derived from an EMBL/GenBank/DDBJ whole genome shotgun (WGS) entry which is preliminary data.</text>
</comment>
<dbReference type="AlphaFoldDB" id="M0QM43"/>
<dbReference type="Gene3D" id="3.40.50.300">
    <property type="entry name" value="P-loop containing nucleotide triphosphate hydrolases"/>
    <property type="match status" value="1"/>
</dbReference>
<dbReference type="InterPro" id="IPR050678">
    <property type="entry name" value="DNA_Partitioning_ATPase"/>
</dbReference>
<dbReference type="InterPro" id="IPR027417">
    <property type="entry name" value="P-loop_NTPase"/>
</dbReference>
<keyword evidence="6" id="KW-1185">Reference proteome</keyword>
<sequence>MSTPRAPRSDVRDDQYRIPVSPGAADEDSGPEASTGDIGPTGRPYRPVPEPTQLDRHGPATVIAVCNQKGGVGKTTSTINLGAALAEYGRRVLLVDLDPQGALSAGLGVPHHDLENTVYNLLVPPQVSTDDVLMRTRVDGLDLLPSNIDLSAAEIQLVTEVGREQALARALHPVTDRYDYVLIDCQPSLGLLTVNALACSDTVVIPMECEYFSLRGLALLTDTIEKVRDRLNPRLTLGGILVTMFDARTLHSREVMARVVEVFGEAVYDTVISRTVRFPETSVAGEPITSWAPRSAGAKAYRALAREVIARTTRQT</sequence>
<evidence type="ECO:0000256" key="2">
    <source>
        <dbReference type="ARBA" id="ARBA00059092"/>
    </source>
</evidence>
<dbReference type="PANTHER" id="PTHR13696:SF99">
    <property type="entry name" value="COBYRINIC ACID AC-DIAMIDE SYNTHASE"/>
    <property type="match status" value="1"/>
</dbReference>
<organism evidence="5 6">
    <name type="scientific">Gordonia soli NBRC 108243</name>
    <dbReference type="NCBI Taxonomy" id="1223545"/>
    <lineage>
        <taxon>Bacteria</taxon>
        <taxon>Bacillati</taxon>
        <taxon>Actinomycetota</taxon>
        <taxon>Actinomycetes</taxon>
        <taxon>Mycobacteriales</taxon>
        <taxon>Gordoniaceae</taxon>
        <taxon>Gordonia</taxon>
    </lineage>
</organism>
<dbReference type="Pfam" id="PF13614">
    <property type="entry name" value="AAA_31"/>
    <property type="match status" value="1"/>
</dbReference>
<reference evidence="5 6" key="1">
    <citation type="submission" date="2013-01" db="EMBL/GenBank/DDBJ databases">
        <title>Whole genome shotgun sequence of Gordonia soli NBRC 108243.</title>
        <authorList>
            <person name="Isaki-Nakamura S."/>
            <person name="Hosoyama A."/>
            <person name="Tsuchikane K."/>
            <person name="Ando Y."/>
            <person name="Baba S."/>
            <person name="Ohji S."/>
            <person name="Hamada M."/>
            <person name="Tamura T."/>
            <person name="Yamazoe A."/>
            <person name="Yamazaki S."/>
            <person name="Fujita N."/>
        </authorList>
    </citation>
    <scope>NUCLEOTIDE SEQUENCE [LARGE SCALE GENOMIC DNA]</scope>
    <source>
        <strain evidence="5 6">NBRC 108243</strain>
    </source>
</reference>
<dbReference type="CDD" id="cd02042">
    <property type="entry name" value="ParAB_family"/>
    <property type="match status" value="1"/>
</dbReference>
<dbReference type="FunFam" id="3.40.50.300:FF:000285">
    <property type="entry name" value="Sporulation initiation inhibitor Soj"/>
    <property type="match status" value="1"/>
</dbReference>
<comment type="similarity">
    <text evidence="1">Belongs to the ParA family.</text>
</comment>
<evidence type="ECO:0000256" key="3">
    <source>
        <dbReference type="SAM" id="MobiDB-lite"/>
    </source>
</evidence>
<dbReference type="eggNOG" id="COG1192">
    <property type="taxonomic scope" value="Bacteria"/>
</dbReference>
<dbReference type="Proteomes" id="UP000011666">
    <property type="component" value="Unassembled WGS sequence"/>
</dbReference>
<dbReference type="OrthoDB" id="9815116at2"/>
<protein>
    <submittedName>
        <fullName evidence="5">Putative Soj/ParA-related protein</fullName>
    </submittedName>
</protein>
<evidence type="ECO:0000313" key="6">
    <source>
        <dbReference type="Proteomes" id="UP000011666"/>
    </source>
</evidence>
<dbReference type="PANTHER" id="PTHR13696">
    <property type="entry name" value="P-LOOP CONTAINING NUCLEOSIDE TRIPHOSPHATE HYDROLASE"/>
    <property type="match status" value="1"/>
</dbReference>
<gene>
    <name evidence="5" type="ORF">GS4_27_00180</name>
</gene>
<dbReference type="EMBL" id="BANX01000027">
    <property type="protein sequence ID" value="GAC69740.1"/>
    <property type="molecule type" value="Genomic_DNA"/>
</dbReference>
<dbReference type="InterPro" id="IPR025669">
    <property type="entry name" value="AAA_dom"/>
</dbReference>
<proteinExistence type="inferred from homology"/>
<name>M0QM43_9ACTN</name>